<gene>
    <name evidence="2" type="ORF">EV659_10754</name>
</gene>
<reference evidence="2 3" key="1">
    <citation type="submission" date="2019-03" db="EMBL/GenBank/DDBJ databases">
        <title>Genomic Encyclopedia of Type Strains, Phase IV (KMG-IV): sequencing the most valuable type-strain genomes for metagenomic binning, comparative biology and taxonomic classification.</title>
        <authorList>
            <person name="Goeker M."/>
        </authorList>
    </citation>
    <scope>NUCLEOTIDE SEQUENCE [LARGE SCALE GENOMIC DNA]</scope>
    <source>
        <strain evidence="2 3">DSM 2132</strain>
    </source>
</reference>
<feature type="transmembrane region" description="Helical" evidence="1">
    <location>
        <begin position="6"/>
        <end position="26"/>
    </location>
</feature>
<comment type="caution">
    <text evidence="2">The sequence shown here is derived from an EMBL/GenBank/DDBJ whole genome shotgun (WGS) entry which is preliminary data.</text>
</comment>
<dbReference type="AlphaFoldDB" id="A0A4R2PFV2"/>
<accession>A0A4R2PFV2</accession>
<keyword evidence="1" id="KW-1133">Transmembrane helix</keyword>
<proteinExistence type="predicted"/>
<keyword evidence="1" id="KW-0472">Membrane</keyword>
<dbReference type="EMBL" id="SLXO01000007">
    <property type="protein sequence ID" value="TCP33444.1"/>
    <property type="molecule type" value="Genomic_DNA"/>
</dbReference>
<sequence>MNRTWLYLAVAALIALVGAALFLYTWDIPAPSQEIEKTLPDDRFPR</sequence>
<dbReference type="RefSeq" id="WP_165878828.1">
    <property type="nucleotide sequence ID" value="NZ_JACIGF010000007.1"/>
</dbReference>
<keyword evidence="3" id="KW-1185">Reference proteome</keyword>
<name>A0A4R2PFV2_RHOSA</name>
<dbReference type="Proteomes" id="UP000295399">
    <property type="component" value="Unassembled WGS sequence"/>
</dbReference>
<organism evidence="2 3">
    <name type="scientific">Rhodothalassium salexigens DSM 2132</name>
    <dbReference type="NCBI Taxonomy" id="1188247"/>
    <lineage>
        <taxon>Bacteria</taxon>
        <taxon>Pseudomonadati</taxon>
        <taxon>Pseudomonadota</taxon>
        <taxon>Alphaproteobacteria</taxon>
        <taxon>Rhodothalassiales</taxon>
        <taxon>Rhodothalassiaceae</taxon>
        <taxon>Rhodothalassium</taxon>
    </lineage>
</organism>
<evidence type="ECO:0000313" key="3">
    <source>
        <dbReference type="Proteomes" id="UP000295399"/>
    </source>
</evidence>
<keyword evidence="1" id="KW-0812">Transmembrane</keyword>
<evidence type="ECO:0000313" key="2">
    <source>
        <dbReference type="EMBL" id="TCP33444.1"/>
    </source>
</evidence>
<protein>
    <submittedName>
        <fullName evidence="2">Uncharacterized protein</fullName>
    </submittedName>
</protein>
<dbReference type="InParanoid" id="A0A4R2PFV2"/>
<evidence type="ECO:0000256" key="1">
    <source>
        <dbReference type="SAM" id="Phobius"/>
    </source>
</evidence>